<dbReference type="GO" id="GO:0004622">
    <property type="term" value="F:phosphatidylcholine lysophospholipase activity"/>
    <property type="evidence" value="ECO:0007669"/>
    <property type="project" value="TreeGrafter"/>
</dbReference>
<dbReference type="Gene3D" id="3.40.50.1110">
    <property type="entry name" value="SGNH hydrolase"/>
    <property type="match status" value="1"/>
</dbReference>
<dbReference type="Proteomes" id="UP000184245">
    <property type="component" value="Unassembled WGS sequence"/>
</dbReference>
<accession>A0A1M4WHN3</accession>
<evidence type="ECO:0000313" key="3">
    <source>
        <dbReference type="Proteomes" id="UP000184245"/>
    </source>
</evidence>
<dbReference type="EMBL" id="FQVI01000006">
    <property type="protein sequence ID" value="SHE80811.1"/>
    <property type="molecule type" value="Genomic_DNA"/>
</dbReference>
<dbReference type="PANTHER" id="PTHR30383">
    <property type="entry name" value="THIOESTERASE 1/PROTEASE 1/LYSOPHOSPHOLIPASE L1"/>
    <property type="match status" value="1"/>
</dbReference>
<keyword evidence="3" id="KW-1185">Reference proteome</keyword>
<dbReference type="AlphaFoldDB" id="A0A1M4WHN3"/>
<feature type="domain" description="SGNH hydrolase-type esterase" evidence="1">
    <location>
        <begin position="6"/>
        <end position="193"/>
    </location>
</feature>
<dbReference type="STRING" id="1122155.SAMN02745158_01624"/>
<dbReference type="Pfam" id="PF13472">
    <property type="entry name" value="Lipase_GDSL_2"/>
    <property type="match status" value="1"/>
</dbReference>
<protein>
    <submittedName>
        <fullName evidence="2">Lysophospholipase L1</fullName>
    </submittedName>
</protein>
<dbReference type="InterPro" id="IPR013830">
    <property type="entry name" value="SGNH_hydro"/>
</dbReference>
<evidence type="ECO:0000259" key="1">
    <source>
        <dbReference type="Pfam" id="PF13472"/>
    </source>
</evidence>
<dbReference type="InterPro" id="IPR051532">
    <property type="entry name" value="Ester_Hydrolysis_Enzymes"/>
</dbReference>
<dbReference type="PANTHER" id="PTHR30383:SF5">
    <property type="entry name" value="SGNH HYDROLASE-TYPE ESTERASE DOMAIN-CONTAINING PROTEIN"/>
    <property type="match status" value="1"/>
</dbReference>
<dbReference type="SUPFAM" id="SSF52266">
    <property type="entry name" value="SGNH hydrolase"/>
    <property type="match status" value="1"/>
</dbReference>
<evidence type="ECO:0000313" key="2">
    <source>
        <dbReference type="EMBL" id="SHE80811.1"/>
    </source>
</evidence>
<sequence>MGTIVFLGDSITDANRLFSENGLGFGYVNQIADKLHQTNPAWEIINKGVDGFVAERLVHNLERDCITYQPDYVCILVGINDVGILMNTVTTEKERDYLLTDSIRSYHQLLFDLTNSTKAKIITLEPFIFPHPQEYANWIPWQQTLSRQIQKLSRNYGVTFIPLHNALNGQAEEQGYDAITTDGIHLTKAGHQILADEIMKAWNLS</sequence>
<name>A0A1M4WHN3_9CLOT</name>
<dbReference type="OrthoDB" id="9794725at2"/>
<proteinExistence type="predicted"/>
<dbReference type="RefSeq" id="WP_072850697.1">
    <property type="nucleotide sequence ID" value="NZ_FQVI01000006.1"/>
</dbReference>
<dbReference type="InterPro" id="IPR036514">
    <property type="entry name" value="SGNH_hydro_sf"/>
</dbReference>
<reference evidence="2 3" key="1">
    <citation type="submission" date="2016-11" db="EMBL/GenBank/DDBJ databases">
        <authorList>
            <person name="Jaros S."/>
            <person name="Januszkiewicz K."/>
            <person name="Wedrychowicz H."/>
        </authorList>
    </citation>
    <scope>NUCLEOTIDE SEQUENCE [LARGE SCALE GENOMIC DNA]</scope>
    <source>
        <strain evidence="2 3">DSM 17459</strain>
    </source>
</reference>
<gene>
    <name evidence="2" type="ORF">SAMN02745158_01624</name>
</gene>
<organism evidence="2 3">
    <name type="scientific">Lactonifactor longoviformis DSM 17459</name>
    <dbReference type="NCBI Taxonomy" id="1122155"/>
    <lineage>
        <taxon>Bacteria</taxon>
        <taxon>Bacillati</taxon>
        <taxon>Bacillota</taxon>
        <taxon>Clostridia</taxon>
        <taxon>Eubacteriales</taxon>
        <taxon>Clostridiaceae</taxon>
        <taxon>Lactonifactor</taxon>
    </lineage>
</organism>